<dbReference type="PANTHER" id="PTHR32370">
    <property type="entry name" value="OS12G0117600 PROTEIN"/>
    <property type="match status" value="1"/>
</dbReference>
<evidence type="ECO:0000313" key="6">
    <source>
        <dbReference type="EMBL" id="KAH7565723.1"/>
    </source>
</evidence>
<feature type="domain" description="NPH3" evidence="5">
    <location>
        <begin position="183"/>
        <end position="463"/>
    </location>
</feature>
<evidence type="ECO:0000256" key="2">
    <source>
        <dbReference type="ARBA" id="ARBA00022786"/>
    </source>
</evidence>
<dbReference type="Pfam" id="PF03000">
    <property type="entry name" value="NPH3"/>
    <property type="match status" value="1"/>
</dbReference>
<dbReference type="InterPro" id="IPR027356">
    <property type="entry name" value="NPH3_dom"/>
</dbReference>
<evidence type="ECO:0000256" key="4">
    <source>
        <dbReference type="SAM" id="MobiDB-lite"/>
    </source>
</evidence>
<sequence>MTKSLPTARSRSPGSDSDGTDPAYEQSIVIPNRLITIADSFEKKEHSWFVTSQIPTDLLIQVQDVTFNVHKASGSETFEIILKFCYGLPVDFNSNNIGPLRCASEYLDMSEEYEDGNLISKTEAFLTLVILSSWKETITVIKSCETLSPWAENLQIVRRCCDSIAWKASRENSTSEDIVNEEGWWFEDVATLRIDHFTRIITTIKAKGIKPEIIGKCIIHYANKWLPGMDVELEGLRGYGYGKNELQFSIMNRGNEEGSVGHKEQRAIIESLVSILPPQQEAVPCKFFLQMLKMAMVYSASPALISELEKRVGIMLEDVKVNDLLIPNYKNEDQGKLVKIVEYFLMQEQQQQQKQQKIGKTSVSKLLDNYLAEIARDPNLSITKFQVLAESLPENTRTCHDGLYRAIDTYLKSHPLLPEHERRRLCKVMNCEKLSLDACTHAAQNDRLPLRTVVQVLFSEQIKMRTAMQEKETAPPQTDNSEQDESHSSTTVEIKNLKTELETVKTRMGELQRDYSELQQEYEKLSHKQKIVPRWSLGWRKIKNSIHTKVEGDETGNQQRTSNSTRRRSSWRRTLSLS</sequence>
<dbReference type="InterPro" id="IPR011333">
    <property type="entry name" value="SKP1/BTB/POZ_sf"/>
</dbReference>
<keyword evidence="7" id="KW-1185">Reference proteome</keyword>
<gene>
    <name evidence="6" type="ORF">JRO89_XS08G0006000</name>
</gene>
<proteinExistence type="inferred from homology"/>
<reference evidence="6 7" key="1">
    <citation type="submission" date="2021-02" db="EMBL/GenBank/DDBJ databases">
        <title>Plant Genome Project.</title>
        <authorList>
            <person name="Zhang R.-G."/>
        </authorList>
    </citation>
    <scope>NUCLEOTIDE SEQUENCE [LARGE SCALE GENOMIC DNA]</scope>
    <source>
        <tissue evidence="6">Leaves</tissue>
    </source>
</reference>
<protein>
    <recommendedName>
        <fullName evidence="5">NPH3 domain-containing protein</fullName>
    </recommendedName>
</protein>
<dbReference type="EMBL" id="JAFEMO010000008">
    <property type="protein sequence ID" value="KAH7565723.1"/>
    <property type="molecule type" value="Genomic_DNA"/>
</dbReference>
<comment type="similarity">
    <text evidence="3">Belongs to the NPH3 family.</text>
</comment>
<dbReference type="InterPro" id="IPR043454">
    <property type="entry name" value="NPH3/RPT2-like"/>
</dbReference>
<dbReference type="PROSITE" id="PS51649">
    <property type="entry name" value="NPH3"/>
    <property type="match status" value="1"/>
</dbReference>
<feature type="region of interest" description="Disordered" evidence="4">
    <location>
        <begin position="466"/>
        <end position="498"/>
    </location>
</feature>
<keyword evidence="2" id="KW-0833">Ubl conjugation pathway</keyword>
<dbReference type="SUPFAM" id="SSF54695">
    <property type="entry name" value="POZ domain"/>
    <property type="match status" value="1"/>
</dbReference>
<feature type="compositionally biased region" description="Polar residues" evidence="4">
    <location>
        <begin position="1"/>
        <end position="17"/>
    </location>
</feature>
<accession>A0ABQ8HN19</accession>
<dbReference type="Proteomes" id="UP000827721">
    <property type="component" value="Unassembled WGS sequence"/>
</dbReference>
<organism evidence="6 7">
    <name type="scientific">Xanthoceras sorbifolium</name>
    <dbReference type="NCBI Taxonomy" id="99658"/>
    <lineage>
        <taxon>Eukaryota</taxon>
        <taxon>Viridiplantae</taxon>
        <taxon>Streptophyta</taxon>
        <taxon>Embryophyta</taxon>
        <taxon>Tracheophyta</taxon>
        <taxon>Spermatophyta</taxon>
        <taxon>Magnoliopsida</taxon>
        <taxon>eudicotyledons</taxon>
        <taxon>Gunneridae</taxon>
        <taxon>Pentapetalae</taxon>
        <taxon>rosids</taxon>
        <taxon>malvids</taxon>
        <taxon>Sapindales</taxon>
        <taxon>Sapindaceae</taxon>
        <taxon>Xanthoceroideae</taxon>
        <taxon>Xanthoceras</taxon>
    </lineage>
</organism>
<feature type="region of interest" description="Disordered" evidence="4">
    <location>
        <begin position="549"/>
        <end position="578"/>
    </location>
</feature>
<evidence type="ECO:0000256" key="3">
    <source>
        <dbReference type="PROSITE-ProRule" id="PRU00982"/>
    </source>
</evidence>
<name>A0ABQ8HN19_9ROSI</name>
<evidence type="ECO:0000259" key="5">
    <source>
        <dbReference type="PROSITE" id="PS51649"/>
    </source>
</evidence>
<evidence type="ECO:0000313" key="7">
    <source>
        <dbReference type="Proteomes" id="UP000827721"/>
    </source>
</evidence>
<comment type="caution">
    <text evidence="6">The sequence shown here is derived from an EMBL/GenBank/DDBJ whole genome shotgun (WGS) entry which is preliminary data.</text>
</comment>
<evidence type="ECO:0000256" key="1">
    <source>
        <dbReference type="ARBA" id="ARBA00004906"/>
    </source>
</evidence>
<comment type="pathway">
    <text evidence="1">Protein modification; protein ubiquitination.</text>
</comment>
<feature type="region of interest" description="Disordered" evidence="4">
    <location>
        <begin position="1"/>
        <end position="23"/>
    </location>
</feature>